<name>A0AAV1PJI4_SCOSC</name>
<evidence type="ECO:0000313" key="3">
    <source>
        <dbReference type="Proteomes" id="UP001314229"/>
    </source>
</evidence>
<dbReference type="EMBL" id="CAWUFR010000185">
    <property type="protein sequence ID" value="CAK6971743.1"/>
    <property type="molecule type" value="Genomic_DNA"/>
</dbReference>
<dbReference type="AlphaFoldDB" id="A0AAV1PJI4"/>
<dbReference type="Proteomes" id="UP001314229">
    <property type="component" value="Unassembled WGS sequence"/>
</dbReference>
<organism evidence="2 3">
    <name type="scientific">Scomber scombrus</name>
    <name type="common">Atlantic mackerel</name>
    <name type="synonym">Scomber vernalis</name>
    <dbReference type="NCBI Taxonomy" id="13677"/>
    <lineage>
        <taxon>Eukaryota</taxon>
        <taxon>Metazoa</taxon>
        <taxon>Chordata</taxon>
        <taxon>Craniata</taxon>
        <taxon>Vertebrata</taxon>
        <taxon>Euteleostomi</taxon>
        <taxon>Actinopterygii</taxon>
        <taxon>Neopterygii</taxon>
        <taxon>Teleostei</taxon>
        <taxon>Neoteleostei</taxon>
        <taxon>Acanthomorphata</taxon>
        <taxon>Pelagiaria</taxon>
        <taxon>Scombriformes</taxon>
        <taxon>Scombridae</taxon>
        <taxon>Scomber</taxon>
    </lineage>
</organism>
<feature type="region of interest" description="Disordered" evidence="1">
    <location>
        <begin position="1"/>
        <end position="111"/>
    </location>
</feature>
<accession>A0AAV1PJI4</accession>
<sequence>MISLFPSGRTRPDRPFLQPRPVSLSPGRDSVLTDTDSLRHSRASAAPLLFWPTRKSPRQATPPPRHREQQHGDWRRTRKQMATVGGNGRSASGERRKIPTTSGSERCSAAL</sequence>
<evidence type="ECO:0000256" key="1">
    <source>
        <dbReference type="SAM" id="MobiDB-lite"/>
    </source>
</evidence>
<comment type="caution">
    <text evidence="2">The sequence shown here is derived from an EMBL/GenBank/DDBJ whole genome shotgun (WGS) entry which is preliminary data.</text>
</comment>
<proteinExistence type="predicted"/>
<keyword evidence="3" id="KW-1185">Reference proteome</keyword>
<gene>
    <name evidence="2" type="ORF">FSCOSCO3_A002410</name>
</gene>
<protein>
    <submittedName>
        <fullName evidence="2">Uncharacterized protein</fullName>
    </submittedName>
</protein>
<evidence type="ECO:0000313" key="2">
    <source>
        <dbReference type="EMBL" id="CAK6971743.1"/>
    </source>
</evidence>
<reference evidence="2 3" key="1">
    <citation type="submission" date="2024-01" db="EMBL/GenBank/DDBJ databases">
        <authorList>
            <person name="Alioto T."/>
            <person name="Alioto T."/>
            <person name="Gomez Garrido J."/>
        </authorList>
    </citation>
    <scope>NUCLEOTIDE SEQUENCE [LARGE SCALE GENOMIC DNA]</scope>
</reference>
<feature type="compositionally biased region" description="Basic and acidic residues" evidence="1">
    <location>
        <begin position="65"/>
        <end position="75"/>
    </location>
</feature>